<dbReference type="OrthoDB" id="9759262at2"/>
<protein>
    <recommendedName>
        <fullName evidence="3">Flagellar hook-length control protein FliK</fullName>
    </recommendedName>
</protein>
<organism evidence="1 2">
    <name type="scientific">Butyrivibrio hungatei</name>
    <dbReference type="NCBI Taxonomy" id="185008"/>
    <lineage>
        <taxon>Bacteria</taxon>
        <taxon>Bacillati</taxon>
        <taxon>Bacillota</taxon>
        <taxon>Clostridia</taxon>
        <taxon>Lachnospirales</taxon>
        <taxon>Lachnospiraceae</taxon>
        <taxon>Butyrivibrio</taxon>
    </lineage>
</organism>
<accession>A0A1G5FLS3</accession>
<dbReference type="InterPro" id="IPR046207">
    <property type="entry name" value="DUF6240"/>
</dbReference>
<evidence type="ECO:0008006" key="3">
    <source>
        <dbReference type="Google" id="ProtNLM"/>
    </source>
</evidence>
<evidence type="ECO:0000313" key="1">
    <source>
        <dbReference type="EMBL" id="SCY39780.1"/>
    </source>
</evidence>
<keyword evidence="2" id="KW-1185">Reference proteome</keyword>
<name>A0A1G5FLS3_9FIRM</name>
<evidence type="ECO:0000313" key="2">
    <source>
        <dbReference type="Proteomes" id="UP000183047"/>
    </source>
</evidence>
<sequence>MNINFQTVTGKKTTEDSMYVGMDAEDRINKSVVKQSSVSAITVNLDTSIFSNDVYASHARGAEDISEMAKNTDVLTQHNYMALLSNTMSEEDYAKALQDGFDVKNLNSSDTVNILDKIKGVLLESGVEVAGFNDDMSVEKLTKITGSRSLAESIQKEFSKNDIPMTVENVRGAKGAYEEAAQIKEPSDGAVKYMVLNNMKPTISNFYLAAHSTNGQNLSGRGFYAQEAGGYYAQKADSINWDSLAPQIDKVLAEAGYDTNDSGIRNDAKWMVEQGIPLTPENLSTLTEIAKVDFPISEEAAVKAAASAILDGKSAVEGNLADSESNIEKAIRVYENTKLITDDAVKSVVEEEKELNIKNLVMASGEGAGVNPENPTALLSDNDPKVVAARLQLEEVRLRMSVEANKNLLDRGFEIDTAPMRNLIEELSNILKDIEGTQAGEIIDDITGVKASGPARVYDLTLEKIQIISKGPADISGLMAGRLQTATLSQISDVSASLTRKFKAAGEGYESMMTAPRADLGDSIKKAFRNVDDILRDFGEEANEENRRAVRILGYNSMEITEENFENVRAWDRKFVATLERLKPGAVLNLIREGNNPLNMTLEQLSDSLDQGMFNGSGDGKRDSDRSREKFSKFICKLEQKKDITKEEKASFIGIYRLFHTLKANDYKAIGSVLKTGKDMTLGNLLIETRSGRTAKSGIDYSVSDNFGGVDLKEGNSVKIDEQINSAFRFYRSQADIVYENLEPEKLKAAKPTPATELEDFARALENEEIDPELEKAYIKDQVQEIRNVAGSKAAPAAIAEMEAFEVEMNFNNLEAMIGVRRDRRNGNLWNRAQELVKRDIAEDMDTLTEALDNDNYEETYTKSLENISDKLSDVLVDPETEYIDVKAITLMQKQISVMAYTSEKGTFEVPVEIDGTKVSMHITLRSDNSRISRMEASVQTTDYGLISANLYREEGGITGMLTTTYAGSPEETEYLESVKTKMCDKLAEKIEDAGVDRNRIAILYNAQAQPTKVGTVNAQAMDGESNLTADTGTLLKMAKAFIEAL</sequence>
<dbReference type="Proteomes" id="UP000183047">
    <property type="component" value="Unassembled WGS sequence"/>
</dbReference>
<proteinExistence type="predicted"/>
<dbReference type="EMBL" id="FMUR01000015">
    <property type="protein sequence ID" value="SCY39780.1"/>
    <property type="molecule type" value="Genomic_DNA"/>
</dbReference>
<dbReference type="RefSeq" id="WP_074462911.1">
    <property type="nucleotide sequence ID" value="NZ_FMUR01000015.1"/>
</dbReference>
<gene>
    <name evidence="1" type="ORF">SAMN02910451_02452</name>
</gene>
<dbReference type="AlphaFoldDB" id="A0A1G5FLS3"/>
<dbReference type="Pfam" id="PF19753">
    <property type="entry name" value="DUF6240"/>
    <property type="match status" value="2"/>
</dbReference>
<reference evidence="2" key="1">
    <citation type="submission" date="2016-10" db="EMBL/GenBank/DDBJ databases">
        <authorList>
            <person name="Varghese N."/>
            <person name="Submissions S."/>
        </authorList>
    </citation>
    <scope>NUCLEOTIDE SEQUENCE [LARGE SCALE GENOMIC DNA]</scope>
    <source>
        <strain evidence="2">XBD2006</strain>
    </source>
</reference>